<dbReference type="InterPro" id="IPR044880">
    <property type="entry name" value="NCX_ion-bd_dom_sf"/>
</dbReference>
<dbReference type="PANTHER" id="PTHR10846">
    <property type="entry name" value="SODIUM/POTASSIUM/CALCIUM EXCHANGER"/>
    <property type="match status" value="1"/>
</dbReference>
<keyword evidence="8" id="KW-1185">Reference proteome</keyword>
<dbReference type="InterPro" id="IPR004481">
    <property type="entry name" value="K/Na/Ca-exchanger"/>
</dbReference>
<dbReference type="NCBIfam" id="TIGR00367">
    <property type="entry name" value="calcium/sodium antiporter"/>
    <property type="match status" value="1"/>
</dbReference>
<dbReference type="RefSeq" id="WP_005555938.1">
    <property type="nucleotide sequence ID" value="NZ_AOIB01000021.1"/>
</dbReference>
<dbReference type="GO" id="GO:0006874">
    <property type="term" value="P:intracellular calcium ion homeostasis"/>
    <property type="evidence" value="ECO:0007669"/>
    <property type="project" value="TreeGrafter"/>
</dbReference>
<dbReference type="Gene3D" id="1.20.1420.30">
    <property type="entry name" value="NCX, central ion-binding region"/>
    <property type="match status" value="2"/>
</dbReference>
<dbReference type="Pfam" id="PF01699">
    <property type="entry name" value="Na_Ca_ex"/>
    <property type="match status" value="2"/>
</dbReference>
<dbReference type="GO" id="GO:0005262">
    <property type="term" value="F:calcium channel activity"/>
    <property type="evidence" value="ECO:0007669"/>
    <property type="project" value="TreeGrafter"/>
</dbReference>
<evidence type="ECO:0000313" key="8">
    <source>
        <dbReference type="Proteomes" id="UP000011688"/>
    </source>
</evidence>
<dbReference type="Proteomes" id="UP000011688">
    <property type="component" value="Unassembled WGS sequence"/>
</dbReference>
<comment type="caution">
    <text evidence="7">The sequence shown here is derived from an EMBL/GenBank/DDBJ whole genome shotgun (WGS) entry which is preliminary data.</text>
</comment>
<evidence type="ECO:0000256" key="4">
    <source>
        <dbReference type="ARBA" id="ARBA00023136"/>
    </source>
</evidence>
<evidence type="ECO:0000256" key="2">
    <source>
        <dbReference type="ARBA" id="ARBA00022692"/>
    </source>
</evidence>
<sequence>MSVSVETVVVLSVAVLGLWIGARWLVDAASDIASAAGISPLVIGLTVVAFGTSAPEFAVSIVAALEGSGDVSVGNVVGSNVFNLGVVLGAVALLAPFRATETMLRRDAVAMAVATAVATGVLANRVVSRPEGLVLVSLLAGYLIALGVVARREADDTGGVSPESAEKNGLEATESTIRLGPDAGRLLVGLALVVGGGHLLVDSATTLGLAVGVSEWAIGVTVVAAGTSVPELVTSIVAARRNAVAIAAGNVIGSNVFNLLGVLGVAATIRPLTVDPAVPASLVWLGAITAVTTVVLVTGRRLTRPEGAVLLTVAAGYWLASAVGWPSG</sequence>
<evidence type="ECO:0000313" key="7">
    <source>
        <dbReference type="EMBL" id="ELY58233.1"/>
    </source>
</evidence>
<comment type="subcellular location">
    <subcellularLocation>
        <location evidence="1">Membrane</location>
        <topology evidence="1">Multi-pass membrane protein</topology>
    </subcellularLocation>
</comment>
<feature type="transmembrane region" description="Helical" evidence="5">
    <location>
        <begin position="133"/>
        <end position="150"/>
    </location>
</feature>
<keyword evidence="2 5" id="KW-0812">Transmembrane</keyword>
<dbReference type="GO" id="GO:0005886">
    <property type="term" value="C:plasma membrane"/>
    <property type="evidence" value="ECO:0007669"/>
    <property type="project" value="TreeGrafter"/>
</dbReference>
<dbReference type="OrthoDB" id="142185at2157"/>
<gene>
    <name evidence="7" type="ORF">C491_10569</name>
</gene>
<dbReference type="InterPro" id="IPR004837">
    <property type="entry name" value="NaCa_Exmemb"/>
</dbReference>
<feature type="transmembrane region" description="Helical" evidence="5">
    <location>
        <begin position="251"/>
        <end position="272"/>
    </location>
</feature>
<accession>L9XC84</accession>
<reference evidence="7 8" key="1">
    <citation type="journal article" date="2014" name="PLoS Genet.">
        <title>Phylogenetically driven sequencing of extremely halophilic archaea reveals strategies for static and dynamic osmo-response.</title>
        <authorList>
            <person name="Becker E.A."/>
            <person name="Seitzer P.M."/>
            <person name="Tritt A."/>
            <person name="Larsen D."/>
            <person name="Krusor M."/>
            <person name="Yao A.I."/>
            <person name="Wu D."/>
            <person name="Madern D."/>
            <person name="Eisen J.A."/>
            <person name="Darling A.E."/>
            <person name="Facciotti M.T."/>
        </authorList>
    </citation>
    <scope>NUCLEOTIDE SEQUENCE [LARGE SCALE GENOMIC DNA]</scope>
    <source>
        <strain evidence="7 8">DSM 10524</strain>
    </source>
</reference>
<keyword evidence="3 5" id="KW-1133">Transmembrane helix</keyword>
<dbReference type="GO" id="GO:0008273">
    <property type="term" value="F:calcium, potassium:sodium antiporter activity"/>
    <property type="evidence" value="ECO:0007669"/>
    <property type="project" value="TreeGrafter"/>
</dbReference>
<dbReference type="PATRIC" id="fig|1227497.3.peg.2183"/>
<dbReference type="PANTHER" id="PTHR10846:SF8">
    <property type="entry name" value="INNER MEMBRANE PROTEIN YRBG"/>
    <property type="match status" value="1"/>
</dbReference>
<feature type="domain" description="Sodium/calcium exchanger membrane region" evidence="6">
    <location>
        <begin position="186"/>
        <end position="319"/>
    </location>
</feature>
<evidence type="ECO:0000256" key="3">
    <source>
        <dbReference type="ARBA" id="ARBA00022989"/>
    </source>
</evidence>
<keyword evidence="4 5" id="KW-0472">Membrane</keyword>
<feature type="transmembrane region" description="Helical" evidence="5">
    <location>
        <begin position="109"/>
        <end position="127"/>
    </location>
</feature>
<dbReference type="eggNOG" id="arCOG02881">
    <property type="taxonomic scope" value="Archaea"/>
</dbReference>
<dbReference type="STRING" id="1227497.C491_10569"/>
<feature type="transmembrane region" description="Helical" evidence="5">
    <location>
        <begin position="278"/>
        <end position="297"/>
    </location>
</feature>
<feature type="domain" description="Sodium/calcium exchanger membrane region" evidence="6">
    <location>
        <begin position="8"/>
        <end position="145"/>
    </location>
</feature>
<feature type="transmembrane region" description="Helical" evidence="5">
    <location>
        <begin position="216"/>
        <end position="239"/>
    </location>
</feature>
<feature type="transmembrane region" description="Helical" evidence="5">
    <location>
        <begin position="38"/>
        <end position="65"/>
    </location>
</feature>
<organism evidence="7 8">
    <name type="scientific">Natronococcus amylolyticus DSM 10524</name>
    <dbReference type="NCBI Taxonomy" id="1227497"/>
    <lineage>
        <taxon>Archaea</taxon>
        <taxon>Methanobacteriati</taxon>
        <taxon>Methanobacteriota</taxon>
        <taxon>Stenosarchaea group</taxon>
        <taxon>Halobacteria</taxon>
        <taxon>Halobacteriales</taxon>
        <taxon>Natrialbaceae</taxon>
        <taxon>Natronococcus</taxon>
    </lineage>
</organism>
<name>L9XC84_9EURY</name>
<proteinExistence type="predicted"/>
<evidence type="ECO:0000256" key="5">
    <source>
        <dbReference type="SAM" id="Phobius"/>
    </source>
</evidence>
<feature type="transmembrane region" description="Helical" evidence="5">
    <location>
        <begin position="77"/>
        <end position="97"/>
    </location>
</feature>
<feature type="transmembrane region" description="Helical" evidence="5">
    <location>
        <begin position="309"/>
        <end position="327"/>
    </location>
</feature>
<feature type="transmembrane region" description="Helical" evidence="5">
    <location>
        <begin position="6"/>
        <end position="26"/>
    </location>
</feature>
<protein>
    <submittedName>
        <fullName evidence="7">CaCA family Na+/Ca+ antiporter</fullName>
    </submittedName>
</protein>
<dbReference type="AlphaFoldDB" id="L9XC84"/>
<evidence type="ECO:0000256" key="1">
    <source>
        <dbReference type="ARBA" id="ARBA00004141"/>
    </source>
</evidence>
<dbReference type="EMBL" id="AOIB01000021">
    <property type="protein sequence ID" value="ELY58233.1"/>
    <property type="molecule type" value="Genomic_DNA"/>
</dbReference>
<evidence type="ECO:0000259" key="6">
    <source>
        <dbReference type="Pfam" id="PF01699"/>
    </source>
</evidence>